<dbReference type="EMBL" id="BJYS01000012">
    <property type="protein sequence ID" value="GEO04156.1"/>
    <property type="molecule type" value="Genomic_DNA"/>
</dbReference>
<accession>A0A512AWQ6</accession>
<dbReference type="Proteomes" id="UP000321532">
    <property type="component" value="Unassembled WGS sequence"/>
</dbReference>
<protein>
    <submittedName>
        <fullName evidence="1">Uncharacterized protein</fullName>
    </submittedName>
</protein>
<evidence type="ECO:0000313" key="1">
    <source>
        <dbReference type="EMBL" id="GEO04156.1"/>
    </source>
</evidence>
<comment type="caution">
    <text evidence="1">The sequence shown here is derived from an EMBL/GenBank/DDBJ whole genome shotgun (WGS) entry which is preliminary data.</text>
</comment>
<dbReference type="AlphaFoldDB" id="A0A512AWQ6"/>
<gene>
    <name evidence="1" type="ORF">AAE02nite_18200</name>
</gene>
<evidence type="ECO:0000313" key="2">
    <source>
        <dbReference type="Proteomes" id="UP000321532"/>
    </source>
</evidence>
<keyword evidence="2" id="KW-1185">Reference proteome</keyword>
<organism evidence="1 2">
    <name type="scientific">Adhaeribacter aerolatus</name>
    <dbReference type="NCBI Taxonomy" id="670289"/>
    <lineage>
        <taxon>Bacteria</taxon>
        <taxon>Pseudomonadati</taxon>
        <taxon>Bacteroidota</taxon>
        <taxon>Cytophagia</taxon>
        <taxon>Cytophagales</taxon>
        <taxon>Hymenobacteraceae</taxon>
        <taxon>Adhaeribacter</taxon>
    </lineage>
</organism>
<sequence>MLFDTSIAKTMATCFSGMFSTTGFSRTGLARATIIKNKVNNLNKKNIKKGEWELFPIIAGFKVGKRILADRTCGPLFKYHRTIHGITRSRFSNIGLWKVKVFTSILIYRFSFFNKFFAFI</sequence>
<proteinExistence type="predicted"/>
<name>A0A512AWQ6_9BACT</name>
<reference evidence="1 2" key="1">
    <citation type="submission" date="2019-07" db="EMBL/GenBank/DDBJ databases">
        <title>Whole genome shotgun sequence of Adhaeribacter aerolatus NBRC 106133.</title>
        <authorList>
            <person name="Hosoyama A."/>
            <person name="Uohara A."/>
            <person name="Ohji S."/>
            <person name="Ichikawa N."/>
        </authorList>
    </citation>
    <scope>NUCLEOTIDE SEQUENCE [LARGE SCALE GENOMIC DNA]</scope>
    <source>
        <strain evidence="1 2">NBRC 106133</strain>
    </source>
</reference>